<dbReference type="Proteomes" id="UP000199439">
    <property type="component" value="Unassembled WGS sequence"/>
</dbReference>
<dbReference type="Gene3D" id="3.90.550.10">
    <property type="entry name" value="Spore Coat Polysaccharide Biosynthesis Protein SpsA, Chain A"/>
    <property type="match status" value="1"/>
</dbReference>
<dbReference type="OrthoDB" id="1134820at2"/>
<dbReference type="InterPro" id="IPR029044">
    <property type="entry name" value="Nucleotide-diphossugar_trans"/>
</dbReference>
<keyword evidence="2" id="KW-0808">Transferase</keyword>
<reference evidence="3" key="1">
    <citation type="submission" date="2016-10" db="EMBL/GenBank/DDBJ databases">
        <authorList>
            <person name="Varghese N."/>
            <person name="Submissions S."/>
        </authorList>
    </citation>
    <scope>NUCLEOTIDE SEQUENCE [LARGE SCALE GENOMIC DNA]</scope>
    <source>
        <strain evidence="3">DSM 25730</strain>
    </source>
</reference>
<protein>
    <submittedName>
        <fullName evidence="2">Glycosyl transferase family 2</fullName>
    </submittedName>
</protein>
<proteinExistence type="predicted"/>
<dbReference type="InterPro" id="IPR001173">
    <property type="entry name" value="Glyco_trans_2-like"/>
</dbReference>
<evidence type="ECO:0000313" key="2">
    <source>
        <dbReference type="EMBL" id="SFD04622.1"/>
    </source>
</evidence>
<dbReference type="EMBL" id="FOMI01000003">
    <property type="protein sequence ID" value="SFD04622.1"/>
    <property type="molecule type" value="Genomic_DNA"/>
</dbReference>
<keyword evidence="3" id="KW-1185">Reference proteome</keyword>
<evidence type="ECO:0000313" key="3">
    <source>
        <dbReference type="Proteomes" id="UP000199439"/>
    </source>
</evidence>
<dbReference type="AlphaFoldDB" id="A0A1I1P4W8"/>
<dbReference type="GO" id="GO:0016740">
    <property type="term" value="F:transferase activity"/>
    <property type="evidence" value="ECO:0007669"/>
    <property type="project" value="UniProtKB-KW"/>
</dbReference>
<dbReference type="Pfam" id="PF00535">
    <property type="entry name" value="Glycos_transf_2"/>
    <property type="match status" value="1"/>
</dbReference>
<dbReference type="STRING" id="870482.SAMN04487987_103160"/>
<organism evidence="2 3">
    <name type="scientific">Algibacter pectinivorans</name>
    <dbReference type="NCBI Taxonomy" id="870482"/>
    <lineage>
        <taxon>Bacteria</taxon>
        <taxon>Pseudomonadati</taxon>
        <taxon>Bacteroidota</taxon>
        <taxon>Flavobacteriia</taxon>
        <taxon>Flavobacteriales</taxon>
        <taxon>Flavobacteriaceae</taxon>
        <taxon>Algibacter</taxon>
    </lineage>
</organism>
<accession>A0A1I1P4W8</accession>
<feature type="domain" description="Glycosyltransferase 2-like" evidence="1">
    <location>
        <begin position="6"/>
        <end position="121"/>
    </location>
</feature>
<sequence>MVRIGIIIVCHNIEKHINVDVFVKHFNKAKNIELCFVNNASKDNTYQILKDIKEISKKDFSILDIKRYKSDQSAIRSGSRYMFSQFNLNHIGFVSSNILIKKQYSLCSLIKHIRANQDFILQYSKQLKEDNPPKQTLFQSVFSITEYLDKSKVQLST</sequence>
<dbReference type="RefSeq" id="WP_092850260.1">
    <property type="nucleotide sequence ID" value="NZ_FOMI01000003.1"/>
</dbReference>
<evidence type="ECO:0000259" key="1">
    <source>
        <dbReference type="Pfam" id="PF00535"/>
    </source>
</evidence>
<gene>
    <name evidence="2" type="ORF">SAMN04487987_103160</name>
</gene>
<name>A0A1I1P4W8_9FLAO</name>